<dbReference type="EMBL" id="VFLP01000023">
    <property type="protein sequence ID" value="TRX94315.1"/>
    <property type="molecule type" value="Genomic_DNA"/>
</dbReference>
<name>A0A553I288_9PEZI</name>
<reference evidence="3" key="1">
    <citation type="submission" date="2019-06" db="EMBL/GenBank/DDBJ databases">
        <title>Draft genome sequence of the griseofulvin-producing fungus Xylaria cubensis strain G536.</title>
        <authorList>
            <person name="Mead M.E."/>
            <person name="Raja H.A."/>
            <person name="Steenwyk J.L."/>
            <person name="Knowles S.L."/>
            <person name="Oberlies N.H."/>
            <person name="Rokas A."/>
        </authorList>
    </citation>
    <scope>NUCLEOTIDE SEQUENCE [LARGE SCALE GENOMIC DNA]</scope>
    <source>
        <strain evidence="3">G536</strain>
    </source>
</reference>
<feature type="compositionally biased region" description="Basic residues" evidence="1">
    <location>
        <begin position="494"/>
        <end position="506"/>
    </location>
</feature>
<sequence>MNPTPAEHPRVFRFNHNLTRDVPVLANEDINDFTAVLKGLARGTYPRQDAVPNALNAYNITQTDQRNAWAYFHDIMEVQAADAQNPAQILLDAGVIADLNTPWQSMRPNDPQVAGNKANYRFVCFIHKHRINTRYSGQKAVYTISIWDREFEWMTWHDMYPHERATRRRDIENFWQLVNAPGCAFLQQREVFMRTRVRWRMSYHACEKMEAALRDIIAPRFTLWAVMAIGIYHMNNGSTDRHCYLVPDEFEVFAGSEGNFLPNMFVRLLWLCMRSPREGKEQDWDGSTDAYEGNDELKRFVEQFRILDRLAGMKADVGKVVKGFIQEGSLDWLRGSQDPCHPPLAGHRAGEVGLHHAAVEDKGCRLAYIDQPDRGKGNVPEVHAGRAVAGLDMATGSRTAAGRHRVADEAGRVNAGRVEEHRRTVAEGTENVMEKDHRTGVGAVGTGRDSEEGSALEAGIGPEEDTGFEEDIGPEGDIGGPEGDIGDPEEDSLRHRRRRRRRSTLG</sequence>
<proteinExistence type="predicted"/>
<gene>
    <name evidence="2" type="ORF">FHL15_004782</name>
</gene>
<dbReference type="Proteomes" id="UP000319160">
    <property type="component" value="Unassembled WGS sequence"/>
</dbReference>
<evidence type="ECO:0000313" key="2">
    <source>
        <dbReference type="EMBL" id="TRX94315.1"/>
    </source>
</evidence>
<protein>
    <submittedName>
        <fullName evidence="2">Uncharacterized protein</fullName>
    </submittedName>
</protein>
<keyword evidence="3" id="KW-1185">Reference proteome</keyword>
<comment type="caution">
    <text evidence="2">The sequence shown here is derived from an EMBL/GenBank/DDBJ whole genome shotgun (WGS) entry which is preliminary data.</text>
</comment>
<evidence type="ECO:0000313" key="3">
    <source>
        <dbReference type="Proteomes" id="UP000319160"/>
    </source>
</evidence>
<feature type="region of interest" description="Disordered" evidence="1">
    <location>
        <begin position="438"/>
        <end position="506"/>
    </location>
</feature>
<organism evidence="2 3">
    <name type="scientific">Xylaria flabelliformis</name>
    <dbReference type="NCBI Taxonomy" id="2512241"/>
    <lineage>
        <taxon>Eukaryota</taxon>
        <taxon>Fungi</taxon>
        <taxon>Dikarya</taxon>
        <taxon>Ascomycota</taxon>
        <taxon>Pezizomycotina</taxon>
        <taxon>Sordariomycetes</taxon>
        <taxon>Xylariomycetidae</taxon>
        <taxon>Xylariales</taxon>
        <taxon>Xylariaceae</taxon>
        <taxon>Xylaria</taxon>
    </lineage>
</organism>
<dbReference type="OrthoDB" id="4760834at2759"/>
<dbReference type="STRING" id="2512241.A0A553I288"/>
<evidence type="ECO:0000256" key="1">
    <source>
        <dbReference type="SAM" id="MobiDB-lite"/>
    </source>
</evidence>
<feature type="compositionally biased region" description="Acidic residues" evidence="1">
    <location>
        <begin position="462"/>
        <end position="474"/>
    </location>
</feature>
<accession>A0A553I288</accession>
<dbReference type="AlphaFoldDB" id="A0A553I288"/>